<keyword evidence="5" id="KW-1185">Reference proteome</keyword>
<name>A0A367FKY1_9ACTN</name>
<feature type="transmembrane region" description="Helical" evidence="2">
    <location>
        <begin position="70"/>
        <end position="89"/>
    </location>
</feature>
<evidence type="ECO:0000313" key="5">
    <source>
        <dbReference type="Proteomes" id="UP000253094"/>
    </source>
</evidence>
<feature type="compositionally biased region" description="Pro residues" evidence="1">
    <location>
        <begin position="261"/>
        <end position="270"/>
    </location>
</feature>
<evidence type="ECO:0000256" key="1">
    <source>
        <dbReference type="SAM" id="MobiDB-lite"/>
    </source>
</evidence>
<feature type="compositionally biased region" description="Low complexity" evidence="1">
    <location>
        <begin position="435"/>
        <end position="448"/>
    </location>
</feature>
<feature type="compositionally biased region" description="Basic and acidic residues" evidence="1">
    <location>
        <begin position="236"/>
        <end position="254"/>
    </location>
</feature>
<feature type="transmembrane region" description="Helical" evidence="2">
    <location>
        <begin position="6"/>
        <end position="24"/>
    </location>
</feature>
<feature type="compositionally biased region" description="Acidic residues" evidence="1">
    <location>
        <begin position="226"/>
        <end position="235"/>
    </location>
</feature>
<dbReference type="Pfam" id="PF03992">
    <property type="entry name" value="ABM"/>
    <property type="match status" value="1"/>
</dbReference>
<evidence type="ECO:0000313" key="4">
    <source>
        <dbReference type="EMBL" id="RCG30367.1"/>
    </source>
</evidence>
<evidence type="ECO:0000256" key="2">
    <source>
        <dbReference type="SAM" id="Phobius"/>
    </source>
</evidence>
<feature type="region of interest" description="Disordered" evidence="1">
    <location>
        <begin position="226"/>
        <end position="275"/>
    </location>
</feature>
<feature type="compositionally biased region" description="Low complexity" evidence="1">
    <location>
        <begin position="322"/>
        <end position="370"/>
    </location>
</feature>
<feature type="transmembrane region" description="Helical" evidence="2">
    <location>
        <begin position="36"/>
        <end position="58"/>
    </location>
</feature>
<feature type="transmembrane region" description="Helical" evidence="2">
    <location>
        <begin position="96"/>
        <end position="115"/>
    </location>
</feature>
<dbReference type="EMBL" id="QOIL01000008">
    <property type="protein sequence ID" value="RCG30367.1"/>
    <property type="molecule type" value="Genomic_DNA"/>
</dbReference>
<dbReference type="InterPro" id="IPR007138">
    <property type="entry name" value="ABM_dom"/>
</dbReference>
<dbReference type="InterPro" id="IPR011008">
    <property type="entry name" value="Dimeric_a/b-barrel"/>
</dbReference>
<keyword evidence="2" id="KW-1133">Transmembrane helix</keyword>
<dbReference type="PROSITE" id="PS51725">
    <property type="entry name" value="ABM"/>
    <property type="match status" value="1"/>
</dbReference>
<dbReference type="Gene3D" id="3.30.70.100">
    <property type="match status" value="1"/>
</dbReference>
<organism evidence="4 5">
    <name type="scientific">Sphaerisporangium album</name>
    <dbReference type="NCBI Taxonomy" id="509200"/>
    <lineage>
        <taxon>Bacteria</taxon>
        <taxon>Bacillati</taxon>
        <taxon>Actinomycetota</taxon>
        <taxon>Actinomycetes</taxon>
        <taxon>Streptosporangiales</taxon>
        <taxon>Streptosporangiaceae</taxon>
        <taxon>Sphaerisporangium</taxon>
    </lineage>
</organism>
<keyword evidence="2" id="KW-0812">Transmembrane</keyword>
<comment type="caution">
    <text evidence="4">The sequence shown here is derived from an EMBL/GenBank/DDBJ whole genome shotgun (WGS) entry which is preliminary data.</text>
</comment>
<evidence type="ECO:0000259" key="3">
    <source>
        <dbReference type="PROSITE" id="PS51725"/>
    </source>
</evidence>
<reference evidence="4 5" key="1">
    <citation type="submission" date="2018-06" db="EMBL/GenBank/DDBJ databases">
        <title>Sphaerisporangium craniellae sp. nov., isolated from a marine sponge in the South China Sea.</title>
        <authorList>
            <person name="Li L."/>
        </authorList>
    </citation>
    <scope>NUCLEOTIDE SEQUENCE [LARGE SCALE GENOMIC DNA]</scope>
    <source>
        <strain evidence="4 5">CCTCC AA 208026</strain>
    </source>
</reference>
<feature type="transmembrane region" description="Helical" evidence="2">
    <location>
        <begin position="199"/>
        <end position="218"/>
    </location>
</feature>
<dbReference type="Proteomes" id="UP000253094">
    <property type="component" value="Unassembled WGS sequence"/>
</dbReference>
<dbReference type="RefSeq" id="WP_114029729.1">
    <property type="nucleotide sequence ID" value="NZ_QOIL01000008.1"/>
</dbReference>
<dbReference type="AlphaFoldDB" id="A0A367FKY1"/>
<dbReference type="SUPFAM" id="SSF54909">
    <property type="entry name" value="Dimeric alpha+beta barrel"/>
    <property type="match status" value="1"/>
</dbReference>
<sequence>MEVLVAVTAFAGALFAAITTGILVGRLRDERTGWLIAWTITTASLCLALGAVAIGHLIGFGPATFRVYQITGAFLAPFWLAIGMVQLLARGSAARFAAWLFGIALTLITVVILTVDPISEAGRLGKALPIGDTHWTIIPTSLLTVAHGATYLILIGCLIVAVLRWRGGGDSDADNMHAGVVLTPTGLAIVGVVRFAIPGVFAALVITLMVGAVWYAVARPLAPYDEERDDTDDVWDEARTPSRRRAPEPSERSPESGPMPVSAPPMPPPRRSGLGDLVAEYRAGDPGEVDFAARMQPSGGFEGRGGPMTGEFMGPGQPGASNPLNQLNQQGLHQGPPGEQPPFGEQSPYGPPGRFGQPDQPGQPGQFGQHGRPGGYDATVEAGLPGQNGSHRAPGQPDYSMPATGVLFSGAEAQQAFGRPDPPAAPEGLGGRGARGLASSPSGGSVKPSSSIYGLLTVFTLMDGAGEAFDRLAEETVEAVRRSEPDTLIFICHAVKSAPLQRIVYEIYRDEVAFTEHQRQPHMERFARERVAHVLAANVIELNVNAAKVVPLPTAYRV</sequence>
<keyword evidence="2" id="KW-0472">Membrane</keyword>
<gene>
    <name evidence="4" type="ORF">DQ384_16720</name>
</gene>
<accession>A0A367FKY1</accession>
<feature type="region of interest" description="Disordered" evidence="1">
    <location>
        <begin position="290"/>
        <end position="448"/>
    </location>
</feature>
<proteinExistence type="predicted"/>
<feature type="domain" description="ABM" evidence="3">
    <location>
        <begin position="453"/>
        <end position="545"/>
    </location>
</feature>
<protein>
    <recommendedName>
        <fullName evidence="3">ABM domain-containing protein</fullName>
    </recommendedName>
</protein>
<feature type="transmembrane region" description="Helical" evidence="2">
    <location>
        <begin position="135"/>
        <end position="163"/>
    </location>
</feature>
<dbReference type="OrthoDB" id="3695636at2"/>